<organism evidence="2 3">
    <name type="scientific">Yasminevirus sp. GU-2018</name>
    <dbReference type="NCBI Taxonomy" id="2420051"/>
    <lineage>
        <taxon>Viruses</taxon>
        <taxon>Varidnaviria</taxon>
        <taxon>Bamfordvirae</taxon>
        <taxon>Nucleocytoviricota</taxon>
        <taxon>Megaviricetes</taxon>
        <taxon>Imitervirales</taxon>
        <taxon>Mimiviridae</taxon>
        <taxon>Klosneuvirinae</taxon>
        <taxon>Yasminevirus</taxon>
        <taxon>Yasminevirus saudimassiliense</taxon>
    </lineage>
</organism>
<dbReference type="InterPro" id="IPR011051">
    <property type="entry name" value="RmlC_Cupin_sf"/>
</dbReference>
<dbReference type="Gene3D" id="2.60.120.10">
    <property type="entry name" value="Jelly Rolls"/>
    <property type="match status" value="1"/>
</dbReference>
<proteinExistence type="predicted"/>
<dbReference type="PANTHER" id="PTHR43346:SF1">
    <property type="entry name" value="QUERCETIN 2,3-DIOXYGENASE-RELATED"/>
    <property type="match status" value="1"/>
</dbReference>
<name>A0A5K0U9J7_9VIRU</name>
<dbReference type="PANTHER" id="PTHR43346">
    <property type="entry name" value="LIGAND BINDING DOMAIN PROTEIN, PUTATIVE (AFU_ORTHOLOGUE AFUA_6G14370)-RELATED"/>
    <property type="match status" value="1"/>
</dbReference>
<dbReference type="InterPro" id="IPR013096">
    <property type="entry name" value="Cupin_2"/>
</dbReference>
<dbReference type="EMBL" id="UPSH01000001">
    <property type="protein sequence ID" value="VBB18455.1"/>
    <property type="molecule type" value="Genomic_DNA"/>
</dbReference>
<reference evidence="2 3" key="1">
    <citation type="submission" date="2018-10" db="EMBL/GenBank/DDBJ databases">
        <authorList>
            <consortium name="IHU Genomes"/>
        </authorList>
    </citation>
    <scope>NUCLEOTIDE SEQUENCE [LARGE SCALE GENOMIC DNA]</scope>
    <source>
        <strain evidence="2 3">A1</strain>
    </source>
</reference>
<keyword evidence="3" id="KW-1185">Reference proteome</keyword>
<accession>A0A5K0U9J7</accession>
<feature type="domain" description="Cupin type-2" evidence="1">
    <location>
        <begin position="37"/>
        <end position="107"/>
    </location>
</feature>
<dbReference type="SUPFAM" id="SSF51182">
    <property type="entry name" value="RmlC-like cupins"/>
    <property type="match status" value="1"/>
</dbReference>
<evidence type="ECO:0000313" key="3">
    <source>
        <dbReference type="Proteomes" id="UP000594342"/>
    </source>
</evidence>
<protein>
    <submittedName>
        <fullName evidence="2">Cupin</fullName>
    </submittedName>
</protein>
<gene>
    <name evidence="2" type="ORF">YASMINEVIRUS_918</name>
</gene>
<sequence>MSGHDLKFFTGNIESLTNSNTAYRKVLFTTCNQQLVLMSLSGGEEIGTETHSHTTQFIRIEKGTCTAVLNGESVQLKDNDAIVIPPGTEHNIINASSTQPLKLYTIYSPPEHANDLVQQTKPVKGKIEAVQLGGSMKPTFKLTYTRSG</sequence>
<evidence type="ECO:0000259" key="1">
    <source>
        <dbReference type="Pfam" id="PF07883"/>
    </source>
</evidence>
<dbReference type="InterPro" id="IPR052538">
    <property type="entry name" value="Flavonoid_dioxygenase-like"/>
</dbReference>
<comment type="caution">
    <text evidence="2">The sequence shown here is derived from an EMBL/GenBank/DDBJ whole genome shotgun (WGS) entry which is preliminary data.</text>
</comment>
<dbReference type="CDD" id="cd02223">
    <property type="entry name" value="cupin_Bh2720-like"/>
    <property type="match status" value="1"/>
</dbReference>
<dbReference type="InterPro" id="IPR014710">
    <property type="entry name" value="RmlC-like_jellyroll"/>
</dbReference>
<evidence type="ECO:0000313" key="2">
    <source>
        <dbReference type="EMBL" id="VBB18455.1"/>
    </source>
</evidence>
<dbReference type="Pfam" id="PF07883">
    <property type="entry name" value="Cupin_2"/>
    <property type="match status" value="1"/>
</dbReference>
<dbReference type="Proteomes" id="UP000594342">
    <property type="component" value="Unassembled WGS sequence"/>
</dbReference>